<evidence type="ECO:0000313" key="1">
    <source>
        <dbReference type="EnsemblPlants" id="AVESA.00010b.r2.2CG0308370.1.CDS.1"/>
    </source>
</evidence>
<reference evidence="1" key="1">
    <citation type="submission" date="2021-05" db="EMBL/GenBank/DDBJ databases">
        <authorList>
            <person name="Scholz U."/>
            <person name="Mascher M."/>
            <person name="Fiebig A."/>
        </authorList>
    </citation>
    <scope>NUCLEOTIDE SEQUENCE [LARGE SCALE GENOMIC DNA]</scope>
</reference>
<evidence type="ECO:0000313" key="2">
    <source>
        <dbReference type="Proteomes" id="UP001732700"/>
    </source>
</evidence>
<accession>A0ACD5UT35</accession>
<sequence length="495" mass="54389">MLNLGPWYIHSTLRALRTRPQFSSREGNSAPNVPASVDIVVSVLPPTHRAIRAMAGPPSGSRLALFCALAASCIALAARTSDATGRDAGVGVDKHPIRYAAPPPPTMPSEPRACEFENLRLYRAYLVIQKFRQTVTRDPKGVTDTWSGTDLCGSYRGFYCERPRNVRDRTVASVDLNGYQLHSDSVQGFVDALPDLALFHANSNNFGGAVPNLKKLQYFYELDLSNNKLAPAPFPTDVLGLTNATFIDIRFNSFFGELPEGLFSSSTFPQVEAIFLNNNQFSGDLPDNLGDSPVNYLSLANNQFTGPIPTSIGRAADTLLEVLFLNNMLSGCLPYELGLLAQATVIDAGTNQLTGPIPSSYACLRNVEQLNLADNLLYGVVPDALCRLAYDGHLANLTLSGNYFTWLGMSCWDLINEGKLNVDRNCIPWAANQRSYEECAEFFHENWIKMTCPVSFHVPCDHNKGWYGGSVDAGSREEAKAAEEYQYRTYSALKP</sequence>
<keyword evidence="2" id="KW-1185">Reference proteome</keyword>
<name>A0ACD5UT35_AVESA</name>
<proteinExistence type="predicted"/>
<reference evidence="1" key="2">
    <citation type="submission" date="2025-09" db="UniProtKB">
        <authorList>
            <consortium name="EnsemblPlants"/>
        </authorList>
    </citation>
    <scope>IDENTIFICATION</scope>
</reference>
<dbReference type="EnsemblPlants" id="AVESA.00010b.r2.2CG0308370.1">
    <property type="protein sequence ID" value="AVESA.00010b.r2.2CG0308370.1.CDS.1"/>
    <property type="gene ID" value="AVESA.00010b.r2.2CG0308370"/>
</dbReference>
<dbReference type="Proteomes" id="UP001732700">
    <property type="component" value="Chromosome 2C"/>
</dbReference>
<organism evidence="1 2">
    <name type="scientific">Avena sativa</name>
    <name type="common">Oat</name>
    <dbReference type="NCBI Taxonomy" id="4498"/>
    <lineage>
        <taxon>Eukaryota</taxon>
        <taxon>Viridiplantae</taxon>
        <taxon>Streptophyta</taxon>
        <taxon>Embryophyta</taxon>
        <taxon>Tracheophyta</taxon>
        <taxon>Spermatophyta</taxon>
        <taxon>Magnoliopsida</taxon>
        <taxon>Liliopsida</taxon>
        <taxon>Poales</taxon>
        <taxon>Poaceae</taxon>
        <taxon>BOP clade</taxon>
        <taxon>Pooideae</taxon>
        <taxon>Poodae</taxon>
        <taxon>Poeae</taxon>
        <taxon>Poeae Chloroplast Group 1 (Aveneae type)</taxon>
        <taxon>Aveninae</taxon>
        <taxon>Avena</taxon>
    </lineage>
</organism>
<protein>
    <submittedName>
        <fullName evidence="1">Uncharacterized protein</fullName>
    </submittedName>
</protein>